<dbReference type="InterPro" id="IPR001611">
    <property type="entry name" value="Leu-rich_rpt"/>
</dbReference>
<feature type="chain" id="PRO_5010208228" evidence="5">
    <location>
        <begin position="24"/>
        <end position="1246"/>
    </location>
</feature>
<feature type="region of interest" description="Disordered" evidence="3">
    <location>
        <begin position="609"/>
        <end position="672"/>
    </location>
</feature>
<proteinExistence type="predicted"/>
<gene>
    <name evidence="7" type="primary">LOC106181094</name>
</gene>
<keyword evidence="4" id="KW-1133">Transmembrane helix</keyword>
<dbReference type="GeneID" id="106181094"/>
<feature type="compositionally biased region" description="Polar residues" evidence="3">
    <location>
        <begin position="609"/>
        <end position="618"/>
    </location>
</feature>
<dbReference type="PANTHER" id="PTHR24366:SF96">
    <property type="entry name" value="LEUCINE RICH REPEAT CONTAINING 53"/>
    <property type="match status" value="1"/>
</dbReference>
<dbReference type="SMART" id="SM00364">
    <property type="entry name" value="LRR_BAC"/>
    <property type="match status" value="8"/>
</dbReference>
<dbReference type="Proteomes" id="UP000085678">
    <property type="component" value="Unplaced"/>
</dbReference>
<dbReference type="AlphaFoldDB" id="A0A1S3KED9"/>
<feature type="transmembrane region" description="Helical" evidence="4">
    <location>
        <begin position="724"/>
        <end position="743"/>
    </location>
</feature>
<dbReference type="Pfam" id="PF13855">
    <property type="entry name" value="LRR_8"/>
    <property type="match status" value="4"/>
</dbReference>
<dbReference type="RefSeq" id="XP_013420824.1">
    <property type="nucleotide sequence ID" value="XM_013565370.1"/>
</dbReference>
<evidence type="ECO:0000313" key="7">
    <source>
        <dbReference type="RefSeq" id="XP_013420824.1"/>
    </source>
</evidence>
<dbReference type="PANTHER" id="PTHR24366">
    <property type="entry name" value="IG(IMMUNOGLOBULIN) AND LRR(LEUCINE RICH REPEAT) DOMAINS"/>
    <property type="match status" value="1"/>
</dbReference>
<dbReference type="Pfam" id="PF00560">
    <property type="entry name" value="LRR_1"/>
    <property type="match status" value="2"/>
</dbReference>
<dbReference type="SUPFAM" id="SSF52058">
    <property type="entry name" value="L domain-like"/>
    <property type="match status" value="2"/>
</dbReference>
<evidence type="ECO:0000256" key="2">
    <source>
        <dbReference type="ARBA" id="ARBA00022737"/>
    </source>
</evidence>
<name>A0A1S3KED9_LINAN</name>
<feature type="region of interest" description="Disordered" evidence="3">
    <location>
        <begin position="1171"/>
        <end position="1246"/>
    </location>
</feature>
<evidence type="ECO:0000256" key="5">
    <source>
        <dbReference type="SAM" id="SignalP"/>
    </source>
</evidence>
<feature type="transmembrane region" description="Helical" evidence="4">
    <location>
        <begin position="1142"/>
        <end position="1164"/>
    </location>
</feature>
<keyword evidence="4" id="KW-0472">Membrane</keyword>
<dbReference type="KEGG" id="lak:106181094"/>
<dbReference type="STRING" id="7574.A0A1S3KED9"/>
<dbReference type="OrthoDB" id="1055097at2759"/>
<feature type="compositionally biased region" description="Polar residues" evidence="3">
    <location>
        <begin position="1171"/>
        <end position="1217"/>
    </location>
</feature>
<evidence type="ECO:0000256" key="3">
    <source>
        <dbReference type="SAM" id="MobiDB-lite"/>
    </source>
</evidence>
<dbReference type="SMART" id="SM00365">
    <property type="entry name" value="LRR_SD22"/>
    <property type="match status" value="12"/>
</dbReference>
<evidence type="ECO:0000256" key="1">
    <source>
        <dbReference type="ARBA" id="ARBA00022614"/>
    </source>
</evidence>
<dbReference type="Gene3D" id="3.80.10.10">
    <property type="entry name" value="Ribonuclease Inhibitor"/>
    <property type="match status" value="3"/>
</dbReference>
<protein>
    <submittedName>
        <fullName evidence="7">Uncharacterized protein LOC106181094</fullName>
    </submittedName>
</protein>
<feature type="transmembrane region" description="Helical" evidence="4">
    <location>
        <begin position="577"/>
        <end position="599"/>
    </location>
</feature>
<keyword evidence="4" id="KW-0812">Transmembrane</keyword>
<dbReference type="PROSITE" id="PS51450">
    <property type="entry name" value="LRR"/>
    <property type="match status" value="5"/>
</dbReference>
<dbReference type="InterPro" id="IPR003591">
    <property type="entry name" value="Leu-rich_rpt_typical-subtyp"/>
</dbReference>
<accession>A0A1S3KED9</accession>
<dbReference type="InParanoid" id="A0A1S3KED9"/>
<evidence type="ECO:0000313" key="6">
    <source>
        <dbReference type="Proteomes" id="UP000085678"/>
    </source>
</evidence>
<evidence type="ECO:0000256" key="4">
    <source>
        <dbReference type="SAM" id="Phobius"/>
    </source>
</evidence>
<sequence length="1246" mass="139157">MVPGGLLLFCASLLVAAPSICQGACSINSYCSDCANYTEEGHTKWRFYCNPYSGYYIDPSHFTVTNDTVELFQVKYFSSSSKLSIYSGAFRYIPNIVHADIRNTRSTNPSISSRAFYYGVQNSLRALLFRSSYLTTVPSALTHLTALQELDLGGNRITGDPYNYLSYLTSLQSLWLDNNRLLSSVPASLERLPNLRKLSLASCYLNRSSLTSFRQLPRSLEWLNVYNNYQLAEVPSGIGLLRNLTYLNMRYCNLNSLPVNVFANLNKLEVLDLSQNPSITSYLDALANQKSLKVLSLSNMGSSLTDIPSAISGMEKMEELDLNNNRIRGVNHNHFAKMVQLRKLNLANNKITSLDPLSFQYCVQLEELEFSYNLIQEVNPIHFVAQVRLRKINLSYNRIHSLGPRLFQNCKNLKYVDFSNNLITKMDQNVFIGPSQSLRYVDLRNNKCDTFHKCIVAKLEQFQTFYFSTAFFNCDCRLAWVRQITNQYGSRVSVSGACYRPRELYSEPVSSYPLNGCTPDDESFESCNIASTTNNPDTEMEPTPTSKALYHSLVNSAQKSSLNKDLRSVQTITTVSVSVAVIAIVAFLATLVVLLTCFFRQRNQVSRRSQDHVNQGLQLSEGVQGERSPEGQCSGENLYQNTDGMVSSAPSGAYEPLRKDGQGLTQHRGHYASSPVVHKHWTQKSSLKTSTGSDPFAPANIALPAPPIVDRDSARLTVNTGNRMVPGGLFLFCASLLVATPSICQGACSINSYCSDCTNFTEEGQTKWRFYCDPYSGYYIYPSHFTVTNDTVELFQVKQFSSSSTPTIRSGAFRNIPNTLRVDIRNTRSTSPSVHSLAFYYGVQNSLQTLLFRSSYLNAVPSALEYLTSLQELDLGGNRISGDPSNYLSYLTSLQSLTLDNNRLYSSIPASLEHLPNLQKLSVASCYLNRSSVTSFGKLPRSLEWLNLYNNYQLYEVPSGIGLLRNLTYLNMRYCNLNSLPVNVFANLNKLEILDLSQNPSITSYLDVLVNQKSLKVLRLSYMGSSLTDIPNAISDMEKMEELDLKNNRIRGVNQIHFAKMVQLRKLNLANNKITSLDPLSFHYCDQLEELDLSNNLIQEVNPIHFVTQTEPTPASKTLNSAQLSSLQKDLSNVQTITTVSVSVAVAALLAFVATIAMLLTCFFKRRNRVPSNGRSQGHVNQGLQLSEGVQSERSPECQSSGDNLYQNTDGMASSAPSGAYEPLRKDGRGLTQHRGHYASSPVVHK</sequence>
<feature type="signal peptide" evidence="5">
    <location>
        <begin position="1"/>
        <end position="23"/>
    </location>
</feature>
<keyword evidence="6" id="KW-1185">Reference proteome</keyword>
<reference evidence="7" key="1">
    <citation type="submission" date="2025-08" db="UniProtKB">
        <authorList>
            <consortium name="RefSeq"/>
        </authorList>
    </citation>
    <scope>IDENTIFICATION</scope>
    <source>
        <tissue evidence="7">Gonads</tissue>
    </source>
</reference>
<keyword evidence="5" id="KW-0732">Signal</keyword>
<dbReference type="InterPro" id="IPR032675">
    <property type="entry name" value="LRR_dom_sf"/>
</dbReference>
<dbReference type="SMART" id="SM00369">
    <property type="entry name" value="LRR_TYP"/>
    <property type="match status" value="14"/>
</dbReference>
<feature type="compositionally biased region" description="Polar residues" evidence="3">
    <location>
        <begin position="634"/>
        <end position="650"/>
    </location>
</feature>
<organism evidence="6 7">
    <name type="scientific">Lingula anatina</name>
    <name type="common">Brachiopod</name>
    <name type="synonym">Lingula unguis</name>
    <dbReference type="NCBI Taxonomy" id="7574"/>
    <lineage>
        <taxon>Eukaryota</taxon>
        <taxon>Metazoa</taxon>
        <taxon>Spiralia</taxon>
        <taxon>Lophotrochozoa</taxon>
        <taxon>Brachiopoda</taxon>
        <taxon>Linguliformea</taxon>
        <taxon>Lingulata</taxon>
        <taxon>Lingulida</taxon>
        <taxon>Linguloidea</taxon>
        <taxon>Lingulidae</taxon>
        <taxon>Lingula</taxon>
    </lineage>
</organism>
<keyword evidence="1" id="KW-0433">Leucine-rich repeat</keyword>
<keyword evidence="2" id="KW-0677">Repeat</keyword>